<dbReference type="Pfam" id="PF07287">
    <property type="entry name" value="AtuA"/>
    <property type="match status" value="1"/>
</dbReference>
<sequence>MLALKTTRLTWGYSSNILFKRGMAKQSVRIGCASGFWGDTPTATPQLLENGRVNYLVYDYLSELTMSLLTAAHKKDPSWGYAMDFVLSGVGRHLKTIKEQEIKVITNAGGINTDACVKALKAACQMSGVELNIAEVQGDNLIHLKENLLKLQTIQEMATGQSLPQTVNSMTAYFGAEPIVKALNMGADIVVTGRTADSALALAPIMHEFEWKLDDYDRLAAGSLAGHLIECGAQATGGTFTDWHLVDGFEYMGFPIVEVQPSGEFILTKPELTGGLVNQYTVGEQLLYEIGDPKNYILPDVICDFSQVQIKDLGADTVLVTGAQGKPPTNSFKISATYMDGYKANCVAIVQGGNATAKARKTAEAILSRSRTLLKLVGLPDFDRHHISILGAEDSFGANALSQEFRGRDAVIWMSVQHQNKTALEILGREIASSGTGMAPGLCGMVGGRPKATPCHKLFSFLYPKEKIAAKIQMNGKVEEIRFSSEGAQFEKRGKPTSSEETYVLPTGKEIYILEDLAYARSGDKGNSCNIGLIARHPSYLPYIKQQVTEQSVAEYFRHLFDIDQQTHIEANVTRFDLPGIHGVNFLIENVLDGGGIASLRPDPLGKSFGQMLLSMELTNLPSLSEMSKVEQK</sequence>
<proteinExistence type="predicted"/>
<feature type="domain" description="Acyclic terpene utilisation N-terminal" evidence="1">
    <location>
        <begin position="28"/>
        <end position="473"/>
    </location>
</feature>
<dbReference type="PANTHER" id="PTHR47708">
    <property type="match status" value="1"/>
</dbReference>
<reference evidence="3 4" key="1">
    <citation type="journal article" date="2018" name="Nat. Ecol. Evol.">
        <title>Genomic signatures of mitonuclear coevolution across populations of Tigriopus californicus.</title>
        <authorList>
            <person name="Barreto F.S."/>
            <person name="Watson E.T."/>
            <person name="Lima T.G."/>
            <person name="Willett C.S."/>
            <person name="Edmands S."/>
            <person name="Li W."/>
            <person name="Burton R.S."/>
        </authorList>
    </citation>
    <scope>NUCLEOTIDE SEQUENCE [LARGE SCALE GENOMIC DNA]</scope>
    <source>
        <strain evidence="3 4">San Diego</strain>
    </source>
</reference>
<dbReference type="EMBL" id="VCGU01000003">
    <property type="protein sequence ID" value="TRY77738.1"/>
    <property type="molecule type" value="Genomic_DNA"/>
</dbReference>
<organism evidence="3 4">
    <name type="scientific">Tigriopus californicus</name>
    <name type="common">Marine copepod</name>
    <dbReference type="NCBI Taxonomy" id="6832"/>
    <lineage>
        <taxon>Eukaryota</taxon>
        <taxon>Metazoa</taxon>
        <taxon>Ecdysozoa</taxon>
        <taxon>Arthropoda</taxon>
        <taxon>Crustacea</taxon>
        <taxon>Multicrustacea</taxon>
        <taxon>Hexanauplia</taxon>
        <taxon>Copepoda</taxon>
        <taxon>Harpacticoida</taxon>
        <taxon>Harpacticidae</taxon>
        <taxon>Tigriopus</taxon>
    </lineage>
</organism>
<evidence type="ECO:0000313" key="3">
    <source>
        <dbReference type="EMBL" id="TRY77738.1"/>
    </source>
</evidence>
<evidence type="ECO:0008006" key="5">
    <source>
        <dbReference type="Google" id="ProtNLM"/>
    </source>
</evidence>
<feature type="domain" description="AtuA-like ferredoxin-fold" evidence="2">
    <location>
        <begin position="514"/>
        <end position="618"/>
    </location>
</feature>
<dbReference type="InterPro" id="IPR056362">
    <property type="entry name" value="AtuA-like_ferredoxin_dom"/>
</dbReference>
<dbReference type="PANTHER" id="PTHR47708:SF2">
    <property type="entry name" value="SI:CH73-132F6.5"/>
    <property type="match status" value="1"/>
</dbReference>
<name>A0A553PJA1_TIGCA</name>
<comment type="caution">
    <text evidence="3">The sequence shown here is derived from an EMBL/GenBank/DDBJ whole genome shotgun (WGS) entry which is preliminary data.</text>
</comment>
<evidence type="ECO:0000259" key="1">
    <source>
        <dbReference type="Pfam" id="PF07287"/>
    </source>
</evidence>
<dbReference type="OMA" id="YEHIGFP"/>
<protein>
    <recommendedName>
        <fullName evidence="5">Terpene utilization protein AtuA</fullName>
    </recommendedName>
</protein>
<evidence type="ECO:0000313" key="4">
    <source>
        <dbReference type="Proteomes" id="UP000318571"/>
    </source>
</evidence>
<dbReference type="AlphaFoldDB" id="A0A553PJA1"/>
<dbReference type="OrthoDB" id="10265871at2759"/>
<keyword evidence="4" id="KW-1185">Reference proteome</keyword>
<dbReference type="STRING" id="6832.A0A553PJA1"/>
<evidence type="ECO:0000259" key="2">
    <source>
        <dbReference type="Pfam" id="PF23544"/>
    </source>
</evidence>
<accession>A0A553PJA1</accession>
<gene>
    <name evidence="3" type="ORF">TCAL_08521</name>
</gene>
<dbReference type="Pfam" id="PF23544">
    <property type="entry name" value="AtuA_ferredoxin"/>
    <property type="match status" value="1"/>
</dbReference>
<dbReference type="InterPro" id="IPR010839">
    <property type="entry name" value="AtuA_N"/>
</dbReference>
<dbReference type="Proteomes" id="UP000318571">
    <property type="component" value="Chromosome 11"/>
</dbReference>